<protein>
    <submittedName>
        <fullName evidence="2">Uncharacterized protein</fullName>
    </submittedName>
</protein>
<accession>A0A814K272</accession>
<feature type="compositionally biased region" description="Acidic residues" evidence="1">
    <location>
        <begin position="15"/>
        <end position="34"/>
    </location>
</feature>
<dbReference type="AlphaFoldDB" id="A0A814K272"/>
<dbReference type="EMBL" id="CAJNOC010005192">
    <property type="protein sequence ID" value="CAF1045263.1"/>
    <property type="molecule type" value="Genomic_DNA"/>
</dbReference>
<evidence type="ECO:0000256" key="1">
    <source>
        <dbReference type="SAM" id="MobiDB-lite"/>
    </source>
</evidence>
<gene>
    <name evidence="2" type="ORF">OXX778_LOCUS18552</name>
</gene>
<name>A0A814K272_9BILA</name>
<sequence length="429" mass="48336">MRRHSEVNTFQDLSSSEENDTIEQASDDEIEEERYDSNDVRTRGSTNKVESPESSDLYSLDSSSSSSSNNPDEQDQKSKFKVIKEFEKTLEFVKNASNLKVMPLVDSENKTCDDTLKKPHISLASLYYDRNNATNLESDSSSDEEVTNRKQESTNNNNNNNNRVNLIINNSLASHVDEKKPDVRDEDFVDDEMSVFKNETLNNQNKISDYKTFKIPLLPDKKLEQLPLSLQPIQIQPNDYLLKNNKIYNELKVFNNISNFDSTTTNLPNLNLNPLVGELPKNSTPIFSDNTTAAYLTAKRKKLLNAKLDLTIAPPTTDGQEAKPIERKPSNFMMPKVKSTPLPENFVTSTLRSTNNLQLSTKKSSKLLSVPGVETKVISGSLDLSKLSAIENVVTSTNLISVSKAEIPLDIKKQFKEEIKKDKSKCIIQ</sequence>
<evidence type="ECO:0000313" key="3">
    <source>
        <dbReference type="Proteomes" id="UP000663879"/>
    </source>
</evidence>
<feature type="compositionally biased region" description="Low complexity" evidence="1">
    <location>
        <begin position="52"/>
        <end position="71"/>
    </location>
</feature>
<proteinExistence type="predicted"/>
<organism evidence="2 3">
    <name type="scientific">Brachionus calyciflorus</name>
    <dbReference type="NCBI Taxonomy" id="104777"/>
    <lineage>
        <taxon>Eukaryota</taxon>
        <taxon>Metazoa</taxon>
        <taxon>Spiralia</taxon>
        <taxon>Gnathifera</taxon>
        <taxon>Rotifera</taxon>
        <taxon>Eurotatoria</taxon>
        <taxon>Monogononta</taxon>
        <taxon>Pseudotrocha</taxon>
        <taxon>Ploima</taxon>
        <taxon>Brachionidae</taxon>
        <taxon>Brachionus</taxon>
    </lineage>
</organism>
<dbReference type="Proteomes" id="UP000663879">
    <property type="component" value="Unassembled WGS sequence"/>
</dbReference>
<feature type="region of interest" description="Disordered" evidence="1">
    <location>
        <begin position="134"/>
        <end position="163"/>
    </location>
</feature>
<comment type="caution">
    <text evidence="2">The sequence shown here is derived from an EMBL/GenBank/DDBJ whole genome shotgun (WGS) entry which is preliminary data.</text>
</comment>
<feature type="region of interest" description="Disordered" evidence="1">
    <location>
        <begin position="1"/>
        <end position="77"/>
    </location>
</feature>
<evidence type="ECO:0000313" key="2">
    <source>
        <dbReference type="EMBL" id="CAF1045263.1"/>
    </source>
</evidence>
<reference evidence="2" key="1">
    <citation type="submission" date="2021-02" db="EMBL/GenBank/DDBJ databases">
        <authorList>
            <person name="Nowell W R."/>
        </authorList>
    </citation>
    <scope>NUCLEOTIDE SEQUENCE</scope>
    <source>
        <strain evidence="2">Ploen Becks lab</strain>
    </source>
</reference>
<keyword evidence="3" id="KW-1185">Reference proteome</keyword>